<reference evidence="17" key="1">
    <citation type="submission" date="2025-08" db="UniProtKB">
        <authorList>
            <consortium name="RefSeq"/>
        </authorList>
    </citation>
    <scope>IDENTIFICATION</scope>
    <source>
        <tissue evidence="17">Muscle</tissue>
    </source>
</reference>
<evidence type="ECO:0000256" key="9">
    <source>
        <dbReference type="ARBA" id="ARBA00023163"/>
    </source>
</evidence>
<dbReference type="InterPro" id="IPR013763">
    <property type="entry name" value="Cyclin-like_dom"/>
</dbReference>
<dbReference type="Pfam" id="PF08271">
    <property type="entry name" value="Zn_Ribbon_TF"/>
    <property type="match status" value="1"/>
</dbReference>
<dbReference type="Proteomes" id="UP000694851">
    <property type="component" value="Unplaced"/>
</dbReference>
<dbReference type="FunFam" id="1.10.472.10:FF:000002">
    <property type="entry name" value="Transcription factor IIIB 90 kDa subunit"/>
    <property type="match status" value="1"/>
</dbReference>
<dbReference type="Gene3D" id="1.10.472.10">
    <property type="entry name" value="Cyclin-like"/>
    <property type="match status" value="2"/>
</dbReference>
<protein>
    <recommendedName>
        <fullName evidence="11">B-related factor 1</fullName>
    </recommendedName>
</protein>
<evidence type="ECO:0000256" key="7">
    <source>
        <dbReference type="ARBA" id="ARBA00023015"/>
    </source>
</evidence>
<keyword evidence="10" id="KW-0539">Nucleus</keyword>
<keyword evidence="9" id="KW-0804">Transcription</keyword>
<keyword evidence="5 12" id="KW-0863">Zinc-finger</keyword>
<keyword evidence="16" id="KW-1185">Reference proteome</keyword>
<dbReference type="Pfam" id="PF07741">
    <property type="entry name" value="BRF1"/>
    <property type="match status" value="1"/>
</dbReference>
<accession>A0A8B7R3Y3</accession>
<dbReference type="GO" id="GO:0017025">
    <property type="term" value="F:TBP-class protein binding"/>
    <property type="evidence" value="ECO:0007669"/>
    <property type="project" value="InterPro"/>
</dbReference>
<evidence type="ECO:0000256" key="10">
    <source>
        <dbReference type="ARBA" id="ARBA00023242"/>
    </source>
</evidence>
<feature type="domain" description="TFIIB-type" evidence="15">
    <location>
        <begin position="2"/>
        <end position="33"/>
    </location>
</feature>
<feature type="coiled-coil region" evidence="13">
    <location>
        <begin position="317"/>
        <end position="344"/>
    </location>
</feature>
<evidence type="ECO:0000256" key="14">
    <source>
        <dbReference type="SAM" id="MobiDB-lite"/>
    </source>
</evidence>
<organism evidence="16 17">
    <name type="scientific">Hipposideros armiger</name>
    <name type="common">Great Himalayan leaf-nosed bat</name>
    <dbReference type="NCBI Taxonomy" id="186990"/>
    <lineage>
        <taxon>Eukaryota</taxon>
        <taxon>Metazoa</taxon>
        <taxon>Chordata</taxon>
        <taxon>Craniata</taxon>
        <taxon>Vertebrata</taxon>
        <taxon>Euteleostomi</taxon>
        <taxon>Mammalia</taxon>
        <taxon>Eutheria</taxon>
        <taxon>Laurasiatheria</taxon>
        <taxon>Chiroptera</taxon>
        <taxon>Yinpterochiroptera</taxon>
        <taxon>Rhinolophoidea</taxon>
        <taxon>Hipposideridae</taxon>
        <taxon>Hipposideros</taxon>
    </lineage>
</organism>
<dbReference type="GeneID" id="109381052"/>
<dbReference type="GO" id="GO:0005634">
    <property type="term" value="C:nucleus"/>
    <property type="evidence" value="ECO:0007669"/>
    <property type="project" value="UniProtKB-SubCell"/>
</dbReference>
<dbReference type="Gene3D" id="1.20.5.650">
    <property type="entry name" value="Single helix bin"/>
    <property type="match status" value="1"/>
</dbReference>
<dbReference type="GO" id="GO:0008270">
    <property type="term" value="F:zinc ion binding"/>
    <property type="evidence" value="ECO:0007669"/>
    <property type="project" value="UniProtKB-KW"/>
</dbReference>
<dbReference type="CDD" id="cd20554">
    <property type="entry name" value="CYCLIN_TFIIIB90_rpt2"/>
    <property type="match status" value="1"/>
</dbReference>
<evidence type="ECO:0000256" key="8">
    <source>
        <dbReference type="ARBA" id="ARBA00023159"/>
    </source>
</evidence>
<comment type="similarity">
    <text evidence="2">Belongs to the TFIIB family.</text>
</comment>
<evidence type="ECO:0000256" key="2">
    <source>
        <dbReference type="ARBA" id="ARBA00010857"/>
    </source>
</evidence>
<gene>
    <name evidence="17" type="primary">BRF1</name>
</gene>
<dbReference type="FunFam" id="2.20.25.10:FF:000012">
    <property type="entry name" value="Putative transcription factor IIIB 90 kDa subunit"/>
    <property type="match status" value="1"/>
</dbReference>
<feature type="region of interest" description="Disordered" evidence="14">
    <location>
        <begin position="552"/>
        <end position="601"/>
    </location>
</feature>
<dbReference type="AlphaFoldDB" id="A0A8B7R3Y3"/>
<dbReference type="SUPFAM" id="SSF47954">
    <property type="entry name" value="Cyclin-like"/>
    <property type="match status" value="1"/>
</dbReference>
<dbReference type="GO" id="GO:0000126">
    <property type="term" value="C:transcription factor TFIIIB complex"/>
    <property type="evidence" value="ECO:0007669"/>
    <property type="project" value="TreeGrafter"/>
</dbReference>
<dbReference type="GO" id="GO:0000995">
    <property type="term" value="F:RNA polymerase III general transcription initiation factor activity"/>
    <property type="evidence" value="ECO:0007669"/>
    <property type="project" value="TreeGrafter"/>
</dbReference>
<evidence type="ECO:0000259" key="15">
    <source>
        <dbReference type="PROSITE" id="PS51134"/>
    </source>
</evidence>
<dbReference type="SUPFAM" id="SSF57783">
    <property type="entry name" value="Zinc beta-ribbon"/>
    <property type="match status" value="1"/>
</dbReference>
<proteinExistence type="inferred from homology"/>
<keyword evidence="6" id="KW-0862">Zinc</keyword>
<comment type="subcellular location">
    <subcellularLocation>
        <location evidence="1">Nucleus</location>
    </subcellularLocation>
</comment>
<keyword evidence="4" id="KW-0677">Repeat</keyword>
<feature type="region of interest" description="Disordered" evidence="14">
    <location>
        <begin position="642"/>
        <end position="663"/>
    </location>
</feature>
<dbReference type="PANTHER" id="PTHR11618:SF4">
    <property type="entry name" value="TRANSCRIPTION FACTOR IIIB 90 KDA SUBUNIT"/>
    <property type="match status" value="1"/>
</dbReference>
<dbReference type="Pfam" id="PF00382">
    <property type="entry name" value="TFIIB"/>
    <property type="match status" value="1"/>
</dbReference>
<dbReference type="InterPro" id="IPR036915">
    <property type="entry name" value="Cyclin-like_sf"/>
</dbReference>
<feature type="region of interest" description="Disordered" evidence="14">
    <location>
        <begin position="96"/>
        <end position="122"/>
    </location>
</feature>
<keyword evidence="13" id="KW-0175">Coiled coil</keyword>
<evidence type="ECO:0000256" key="6">
    <source>
        <dbReference type="ARBA" id="ARBA00022833"/>
    </source>
</evidence>
<keyword evidence="7" id="KW-0805">Transcription regulation</keyword>
<keyword evidence="3" id="KW-0479">Metal-binding</keyword>
<evidence type="ECO:0000313" key="16">
    <source>
        <dbReference type="Proteomes" id="UP000694851"/>
    </source>
</evidence>
<dbReference type="RefSeq" id="XP_019494828.1">
    <property type="nucleotide sequence ID" value="XM_019639283.1"/>
</dbReference>
<dbReference type="PROSITE" id="PS51134">
    <property type="entry name" value="ZF_TFIIB"/>
    <property type="match status" value="1"/>
</dbReference>
<name>A0A8B7R3Y3_HIPAR</name>
<dbReference type="Gene3D" id="1.10.472.170">
    <property type="match status" value="1"/>
</dbReference>
<dbReference type="FunFam" id="1.20.5.650:FF:000001">
    <property type="entry name" value="transcription factor IIIB 90 kDa subunit isoform X2"/>
    <property type="match status" value="1"/>
</dbReference>
<dbReference type="InterPro" id="IPR011665">
    <property type="entry name" value="BRF1_TBP-bd_dom"/>
</dbReference>
<feature type="compositionally biased region" description="Acidic residues" evidence="14">
    <location>
        <begin position="649"/>
        <end position="662"/>
    </location>
</feature>
<dbReference type="InterPro" id="IPR013150">
    <property type="entry name" value="TFIIB_cyclin"/>
</dbReference>
<evidence type="ECO:0000256" key="3">
    <source>
        <dbReference type="ARBA" id="ARBA00022723"/>
    </source>
</evidence>
<evidence type="ECO:0000256" key="1">
    <source>
        <dbReference type="ARBA" id="ARBA00004123"/>
    </source>
</evidence>
<dbReference type="InterPro" id="IPR013137">
    <property type="entry name" value="Znf_TFIIB"/>
</dbReference>
<evidence type="ECO:0000313" key="17">
    <source>
        <dbReference type="RefSeq" id="XP_019494828.1"/>
    </source>
</evidence>
<dbReference type="PANTHER" id="PTHR11618">
    <property type="entry name" value="TRANSCRIPTION INITIATION FACTOR IIB-RELATED"/>
    <property type="match status" value="1"/>
</dbReference>
<evidence type="ECO:0000256" key="5">
    <source>
        <dbReference type="ARBA" id="ARBA00022771"/>
    </source>
</evidence>
<dbReference type="PRINTS" id="PR00685">
    <property type="entry name" value="TIFACTORIIB"/>
</dbReference>
<dbReference type="OrthoDB" id="511529at2759"/>
<evidence type="ECO:0000256" key="12">
    <source>
        <dbReference type="PROSITE-ProRule" id="PRU00469"/>
    </source>
</evidence>
<evidence type="ECO:0000256" key="4">
    <source>
        <dbReference type="ARBA" id="ARBA00022737"/>
    </source>
</evidence>
<sequence length="686" mass="74309">MTGRVCRGCGGTDIELDSARGDAVCTGCGSVLEDNIIVSEVQFVENSGGGSSAVGQFVSLDGAGKTPTLGGGFHVNLGKESRAQTLQNGTSATVLLEPGVGQGAGSGPAAHPPPGEPAAAEPALPGHSLQLLQDGREQAPDPRPQDGSRDRGLPLPHMLLDLSDLLQVNVYVLGKTFLLLARELCINAPAIDPCLYIPRFAHLLEFGDRNHEVSMTALRLLQRMKRDWMHTGRRPSGLCGAALLVAARMHDFRRTVKEVISVVKVCESTLRKRLTEFEDTPTSQLTVDEFMKIDLEEECDPPSYTAGQRKLRVKQLEQVLSKKLEEVEGEISSYQDAIEIELENSRPKAKGALASLARDGSIEDTTASLFGEEDAEDEELEAAASHLNKDFYRELLGGSSLEAAGSPDVGGRSPALESLLGPMPTAASLGISDSIRECISSQSRDPKDTSGDGELDLSGIDDLEIDRYILNEAEARVKAELWMRENAEYLREQREKEARIAKEKELGIYKEHKPRKSCKRREPIQARTAGEAIEKMLEHKRISSKINYNVLRGLDSTGTSHPQREVVPPKDSAGPRKLPRRKVPARRSRADPVTSLGKRLRPMVSMQPAKKAAVAEALLPRPPALGAEPARPTVVVVESGPVSYHAAEEDGEDEEPDEEDGEPCVSALQMLGGDDYGCDGDDDDGY</sequence>
<dbReference type="GO" id="GO:0001006">
    <property type="term" value="F:RNA polymerase III type 3 promoter sequence-specific DNA binding"/>
    <property type="evidence" value="ECO:0007669"/>
    <property type="project" value="TreeGrafter"/>
</dbReference>
<dbReference type="CTD" id="2972"/>
<evidence type="ECO:0000256" key="11">
    <source>
        <dbReference type="ARBA" id="ARBA00031009"/>
    </source>
</evidence>
<dbReference type="InterPro" id="IPR000812">
    <property type="entry name" value="TFIIB"/>
</dbReference>
<feature type="compositionally biased region" description="Basic residues" evidence="14">
    <location>
        <begin position="577"/>
        <end position="587"/>
    </location>
</feature>
<dbReference type="SMART" id="SM00385">
    <property type="entry name" value="CYCLIN"/>
    <property type="match status" value="1"/>
</dbReference>
<dbReference type="GO" id="GO:0097550">
    <property type="term" value="C:transcription preinitiation complex"/>
    <property type="evidence" value="ECO:0007669"/>
    <property type="project" value="TreeGrafter"/>
</dbReference>
<keyword evidence="8" id="KW-0010">Activator</keyword>
<dbReference type="GO" id="GO:0070897">
    <property type="term" value="P:transcription preinitiation complex assembly"/>
    <property type="evidence" value="ECO:0007669"/>
    <property type="project" value="InterPro"/>
</dbReference>
<evidence type="ECO:0000256" key="13">
    <source>
        <dbReference type="SAM" id="Coils"/>
    </source>
</evidence>